<dbReference type="Proteomes" id="UP001211987">
    <property type="component" value="Unassembled WGS sequence"/>
</dbReference>
<keyword evidence="1 4" id="KW-0489">Methyltransferase</keyword>
<evidence type="ECO:0000256" key="1">
    <source>
        <dbReference type="ARBA" id="ARBA00022603"/>
    </source>
</evidence>
<organism evidence="4 5">
    <name type="scientific">Thomasclavelia ramosa</name>
    <dbReference type="NCBI Taxonomy" id="1547"/>
    <lineage>
        <taxon>Bacteria</taxon>
        <taxon>Bacillati</taxon>
        <taxon>Bacillota</taxon>
        <taxon>Erysipelotrichia</taxon>
        <taxon>Erysipelotrichales</taxon>
        <taxon>Coprobacillaceae</taxon>
        <taxon>Thomasclavelia</taxon>
    </lineage>
</organism>
<name>A0AB35IPB7_9FIRM</name>
<gene>
    <name evidence="4" type="ORF">PM738_13790</name>
</gene>
<sequence>MQNIKFEFVEEVKMETTHPSMLDLLLETHIGLERQGPGSVEAIEQALEFLKPLNQFSKIADLGCGTGTQTLLLAKYLSGNITGLDIFSNFIDKLNENAKNRNLASRVTGITGSMENLPFQKNSLDLIWSEGAIDNIGFEKGLSYWHGFLKKEGFIAVTCPSWLTKEQPTVVEEFWSDAGSRLDSISDNIETMQKCGYQFIASFALPEQCWTENYFIPREKVINKLLDKYVGNETMIEYAEQNRHETELYSKYSQYYGYVFYIGRVI</sequence>
<dbReference type="SUPFAM" id="SSF53335">
    <property type="entry name" value="S-adenosyl-L-methionine-dependent methyltransferases"/>
    <property type="match status" value="1"/>
</dbReference>
<accession>A0AB35IPB7</accession>
<comment type="caution">
    <text evidence="4">The sequence shown here is derived from an EMBL/GenBank/DDBJ whole genome shotgun (WGS) entry which is preliminary data.</text>
</comment>
<dbReference type="Gene3D" id="3.40.50.150">
    <property type="entry name" value="Vaccinia Virus protein VP39"/>
    <property type="match status" value="1"/>
</dbReference>
<dbReference type="InterPro" id="IPR051052">
    <property type="entry name" value="Diverse_substrate_MTase"/>
</dbReference>
<dbReference type="GO" id="GO:0032259">
    <property type="term" value="P:methylation"/>
    <property type="evidence" value="ECO:0007669"/>
    <property type="project" value="UniProtKB-KW"/>
</dbReference>
<dbReference type="EMBL" id="JAQLKE010000026">
    <property type="protein sequence ID" value="MDB7084878.1"/>
    <property type="molecule type" value="Genomic_DNA"/>
</dbReference>
<dbReference type="InterPro" id="IPR041698">
    <property type="entry name" value="Methyltransf_25"/>
</dbReference>
<dbReference type="InterPro" id="IPR029063">
    <property type="entry name" value="SAM-dependent_MTases_sf"/>
</dbReference>
<keyword evidence="2" id="KW-0808">Transferase</keyword>
<dbReference type="CDD" id="cd02440">
    <property type="entry name" value="AdoMet_MTases"/>
    <property type="match status" value="1"/>
</dbReference>
<evidence type="ECO:0000256" key="2">
    <source>
        <dbReference type="ARBA" id="ARBA00022679"/>
    </source>
</evidence>
<evidence type="ECO:0000313" key="4">
    <source>
        <dbReference type="EMBL" id="MDB7084878.1"/>
    </source>
</evidence>
<protein>
    <submittedName>
        <fullName evidence="4">Class I SAM-dependent methyltransferase</fullName>
    </submittedName>
</protein>
<dbReference type="RefSeq" id="WP_272019064.1">
    <property type="nucleotide sequence ID" value="NZ_JAQLKE010000026.1"/>
</dbReference>
<proteinExistence type="predicted"/>
<dbReference type="Pfam" id="PF13649">
    <property type="entry name" value="Methyltransf_25"/>
    <property type="match status" value="1"/>
</dbReference>
<feature type="domain" description="Methyltransferase" evidence="3">
    <location>
        <begin position="59"/>
        <end position="153"/>
    </location>
</feature>
<evidence type="ECO:0000313" key="5">
    <source>
        <dbReference type="Proteomes" id="UP001211987"/>
    </source>
</evidence>
<dbReference type="PANTHER" id="PTHR44942:SF4">
    <property type="entry name" value="METHYLTRANSFERASE TYPE 11 DOMAIN-CONTAINING PROTEIN"/>
    <property type="match status" value="1"/>
</dbReference>
<dbReference type="AlphaFoldDB" id="A0AB35IPB7"/>
<dbReference type="GO" id="GO:0008168">
    <property type="term" value="F:methyltransferase activity"/>
    <property type="evidence" value="ECO:0007669"/>
    <property type="project" value="UniProtKB-KW"/>
</dbReference>
<dbReference type="PANTHER" id="PTHR44942">
    <property type="entry name" value="METHYLTRANSF_11 DOMAIN-CONTAINING PROTEIN"/>
    <property type="match status" value="1"/>
</dbReference>
<reference evidence="4" key="1">
    <citation type="submission" date="2023-01" db="EMBL/GenBank/DDBJ databases">
        <title>Human gut microbiome strain richness.</title>
        <authorList>
            <person name="Chen-Liaw A."/>
        </authorList>
    </citation>
    <scope>NUCLEOTIDE SEQUENCE</scope>
    <source>
        <strain evidence="4">1001217st2_G6_1001217B_191108</strain>
    </source>
</reference>
<evidence type="ECO:0000259" key="3">
    <source>
        <dbReference type="Pfam" id="PF13649"/>
    </source>
</evidence>